<dbReference type="AlphaFoldDB" id="A0A8K0DWT1"/>
<dbReference type="OrthoDB" id="1362815at2759"/>
<protein>
    <submittedName>
        <fullName evidence="1">Uncharacterized protein</fullName>
    </submittedName>
</protein>
<proteinExistence type="predicted"/>
<gene>
    <name evidence="1" type="ORF">FNV43_RR23263</name>
</gene>
<evidence type="ECO:0000313" key="2">
    <source>
        <dbReference type="Proteomes" id="UP000796880"/>
    </source>
</evidence>
<reference evidence="1" key="1">
    <citation type="submission" date="2020-03" db="EMBL/GenBank/DDBJ databases">
        <title>A high-quality chromosome-level genome assembly of a woody plant with both climbing and erect habits, Rhamnella rubrinervis.</title>
        <authorList>
            <person name="Lu Z."/>
            <person name="Yang Y."/>
            <person name="Zhu X."/>
            <person name="Sun Y."/>
        </authorList>
    </citation>
    <scope>NUCLEOTIDE SEQUENCE</scope>
    <source>
        <strain evidence="1">BYM</strain>
        <tissue evidence="1">Leaf</tissue>
    </source>
</reference>
<name>A0A8K0DWT1_9ROSA</name>
<comment type="caution">
    <text evidence="1">The sequence shown here is derived from an EMBL/GenBank/DDBJ whole genome shotgun (WGS) entry which is preliminary data.</text>
</comment>
<organism evidence="1 2">
    <name type="scientific">Rhamnella rubrinervis</name>
    <dbReference type="NCBI Taxonomy" id="2594499"/>
    <lineage>
        <taxon>Eukaryota</taxon>
        <taxon>Viridiplantae</taxon>
        <taxon>Streptophyta</taxon>
        <taxon>Embryophyta</taxon>
        <taxon>Tracheophyta</taxon>
        <taxon>Spermatophyta</taxon>
        <taxon>Magnoliopsida</taxon>
        <taxon>eudicotyledons</taxon>
        <taxon>Gunneridae</taxon>
        <taxon>Pentapetalae</taxon>
        <taxon>rosids</taxon>
        <taxon>fabids</taxon>
        <taxon>Rosales</taxon>
        <taxon>Rhamnaceae</taxon>
        <taxon>rhamnoid group</taxon>
        <taxon>Rhamneae</taxon>
        <taxon>Rhamnella</taxon>
    </lineage>
</organism>
<dbReference type="EMBL" id="VOIH02000010">
    <property type="protein sequence ID" value="KAF3436171.1"/>
    <property type="molecule type" value="Genomic_DNA"/>
</dbReference>
<dbReference type="Proteomes" id="UP000796880">
    <property type="component" value="Unassembled WGS sequence"/>
</dbReference>
<accession>A0A8K0DWT1</accession>
<keyword evidence="2" id="KW-1185">Reference proteome</keyword>
<evidence type="ECO:0000313" key="1">
    <source>
        <dbReference type="EMBL" id="KAF3436171.1"/>
    </source>
</evidence>
<sequence>MRRRELVVEFRTPQHPSLGTNNWGGASPLLARDIPKESLEQRYLKLNSVRTRDEICPIPDDDDDDGHFNYVNAAEKHEYHTAPSRNRNRGLLWKLLFPRKGKTREVGSNARKGSSWLPRWDPQNRWPQGWVRLERERIYASEKIGKSDMDQKAS</sequence>